<dbReference type="EMBL" id="WIUZ02000008">
    <property type="protein sequence ID" value="KAF9784453.1"/>
    <property type="molecule type" value="Genomic_DNA"/>
</dbReference>
<dbReference type="Gene3D" id="2.60.120.650">
    <property type="entry name" value="Cupin"/>
    <property type="match status" value="1"/>
</dbReference>
<organism evidence="1 2">
    <name type="scientific">Thelephora terrestris</name>
    <dbReference type="NCBI Taxonomy" id="56493"/>
    <lineage>
        <taxon>Eukaryota</taxon>
        <taxon>Fungi</taxon>
        <taxon>Dikarya</taxon>
        <taxon>Basidiomycota</taxon>
        <taxon>Agaricomycotina</taxon>
        <taxon>Agaricomycetes</taxon>
        <taxon>Thelephorales</taxon>
        <taxon>Thelephoraceae</taxon>
        <taxon>Thelephora</taxon>
    </lineage>
</organism>
<proteinExistence type="predicted"/>
<dbReference type="AlphaFoldDB" id="A0A9P6HD95"/>
<evidence type="ECO:0000313" key="1">
    <source>
        <dbReference type="EMBL" id="KAF9784453.1"/>
    </source>
</evidence>
<dbReference type="OrthoDB" id="298344at2759"/>
<comment type="caution">
    <text evidence="1">The sequence shown here is derived from an EMBL/GenBank/DDBJ whole genome shotgun (WGS) entry which is preliminary data.</text>
</comment>
<gene>
    <name evidence="1" type="ORF">BJ322DRAFT_1006675</name>
</gene>
<evidence type="ECO:0000313" key="2">
    <source>
        <dbReference type="Proteomes" id="UP000736335"/>
    </source>
</evidence>
<reference evidence="1" key="1">
    <citation type="journal article" date="2020" name="Nat. Commun.">
        <title>Large-scale genome sequencing of mycorrhizal fungi provides insights into the early evolution of symbiotic traits.</title>
        <authorList>
            <person name="Miyauchi S."/>
            <person name="Kiss E."/>
            <person name="Kuo A."/>
            <person name="Drula E."/>
            <person name="Kohler A."/>
            <person name="Sanchez-Garcia M."/>
            <person name="Morin E."/>
            <person name="Andreopoulos B."/>
            <person name="Barry K.W."/>
            <person name="Bonito G."/>
            <person name="Buee M."/>
            <person name="Carver A."/>
            <person name="Chen C."/>
            <person name="Cichocki N."/>
            <person name="Clum A."/>
            <person name="Culley D."/>
            <person name="Crous P.W."/>
            <person name="Fauchery L."/>
            <person name="Girlanda M."/>
            <person name="Hayes R.D."/>
            <person name="Keri Z."/>
            <person name="LaButti K."/>
            <person name="Lipzen A."/>
            <person name="Lombard V."/>
            <person name="Magnuson J."/>
            <person name="Maillard F."/>
            <person name="Murat C."/>
            <person name="Nolan M."/>
            <person name="Ohm R.A."/>
            <person name="Pangilinan J."/>
            <person name="Pereira M.F."/>
            <person name="Perotto S."/>
            <person name="Peter M."/>
            <person name="Pfister S."/>
            <person name="Riley R."/>
            <person name="Sitrit Y."/>
            <person name="Stielow J.B."/>
            <person name="Szollosi G."/>
            <person name="Zifcakova L."/>
            <person name="Stursova M."/>
            <person name="Spatafora J.W."/>
            <person name="Tedersoo L."/>
            <person name="Vaario L.M."/>
            <person name="Yamada A."/>
            <person name="Yan M."/>
            <person name="Wang P."/>
            <person name="Xu J."/>
            <person name="Bruns T."/>
            <person name="Baldrian P."/>
            <person name="Vilgalys R."/>
            <person name="Dunand C."/>
            <person name="Henrissat B."/>
            <person name="Grigoriev I.V."/>
            <person name="Hibbett D."/>
            <person name="Nagy L.G."/>
            <person name="Martin F.M."/>
        </authorList>
    </citation>
    <scope>NUCLEOTIDE SEQUENCE</scope>
    <source>
        <strain evidence="1">UH-Tt-Lm1</strain>
    </source>
</reference>
<dbReference type="Proteomes" id="UP000736335">
    <property type="component" value="Unassembled WGS sequence"/>
</dbReference>
<accession>A0A9P6HD95</accession>
<sequence>GASGHYLLCCQQPDAWIDWFMTAASDSQRVFDYLQSPQTSSKSPHRLDLEDSDIPFKVYVFKQERGDLVVLPPRGYHQRSFKGTTASFYWSRLTIEGLRYAVFYDFYKRQRLCLPAVHPVKQLAYDILCSRFAELETSETGLTRTTAVEMRQLLEVVDEILRVEAYTNEEDIPNFGNTAIAPSCAFCGGEVFQKIFSCKNRCLKDKTVGSTPMDVVSICPSCYVDGRTCLCGEMTPFRLRPISPMVTSRDKIAAIFLAALLLCSARAMNSVRTNQSFSHCIEHPFQGAVRTCSTRKGQQRSHQTHCYALLNCKNCHASKCYEHILSTLNIHSAQAILVYYTTDSPSEAWHKHHVDLRQDYSKSYPRLLSNMLSGNHHPLNHRLAYFAHHFSTADPINKNTLRGFYDEGEIAVRQFSSLCPL</sequence>
<protein>
    <recommendedName>
        <fullName evidence="3">JmjC domain-containing protein</fullName>
    </recommendedName>
</protein>
<name>A0A9P6HD95_9AGAM</name>
<keyword evidence="2" id="KW-1185">Reference proteome</keyword>
<reference evidence="1" key="2">
    <citation type="submission" date="2020-11" db="EMBL/GenBank/DDBJ databases">
        <authorList>
            <consortium name="DOE Joint Genome Institute"/>
            <person name="Kuo A."/>
            <person name="Miyauchi S."/>
            <person name="Kiss E."/>
            <person name="Drula E."/>
            <person name="Kohler A."/>
            <person name="Sanchez-Garcia M."/>
            <person name="Andreopoulos B."/>
            <person name="Barry K.W."/>
            <person name="Bonito G."/>
            <person name="Buee M."/>
            <person name="Carver A."/>
            <person name="Chen C."/>
            <person name="Cichocki N."/>
            <person name="Clum A."/>
            <person name="Culley D."/>
            <person name="Crous P.W."/>
            <person name="Fauchery L."/>
            <person name="Girlanda M."/>
            <person name="Hayes R."/>
            <person name="Keri Z."/>
            <person name="Labutti K."/>
            <person name="Lipzen A."/>
            <person name="Lombard V."/>
            <person name="Magnuson J."/>
            <person name="Maillard F."/>
            <person name="Morin E."/>
            <person name="Murat C."/>
            <person name="Nolan M."/>
            <person name="Ohm R."/>
            <person name="Pangilinan J."/>
            <person name="Pereira M."/>
            <person name="Perotto S."/>
            <person name="Peter M."/>
            <person name="Riley R."/>
            <person name="Sitrit Y."/>
            <person name="Stielow B."/>
            <person name="Szollosi G."/>
            <person name="Zifcakova L."/>
            <person name="Stursova M."/>
            <person name="Spatafora J.W."/>
            <person name="Tedersoo L."/>
            <person name="Vaario L.-M."/>
            <person name="Yamada A."/>
            <person name="Yan M."/>
            <person name="Wang P."/>
            <person name="Xu J."/>
            <person name="Bruns T."/>
            <person name="Baldrian P."/>
            <person name="Vilgalys R."/>
            <person name="Henrissat B."/>
            <person name="Grigoriev I.V."/>
            <person name="Hibbett D."/>
            <person name="Nagy L.G."/>
            <person name="Martin F.M."/>
        </authorList>
    </citation>
    <scope>NUCLEOTIDE SEQUENCE</scope>
    <source>
        <strain evidence="1">UH-Tt-Lm1</strain>
    </source>
</reference>
<evidence type="ECO:0008006" key="3">
    <source>
        <dbReference type="Google" id="ProtNLM"/>
    </source>
</evidence>
<feature type="non-terminal residue" evidence="1">
    <location>
        <position position="1"/>
    </location>
</feature>